<evidence type="ECO:0000256" key="1">
    <source>
        <dbReference type="ARBA" id="ARBA00012513"/>
    </source>
</evidence>
<dbReference type="EC" id="2.7.11.1" evidence="1"/>
<evidence type="ECO:0000313" key="4">
    <source>
        <dbReference type="Proteomes" id="UP000179807"/>
    </source>
</evidence>
<dbReference type="SMART" id="SM00220">
    <property type="entry name" value="S_TKc"/>
    <property type="match status" value="1"/>
</dbReference>
<keyword evidence="3" id="KW-0418">Kinase</keyword>
<dbReference type="GO" id="GO:0005524">
    <property type="term" value="F:ATP binding"/>
    <property type="evidence" value="ECO:0007669"/>
    <property type="project" value="InterPro"/>
</dbReference>
<comment type="caution">
    <text evidence="3">The sequence shown here is derived from an EMBL/GenBank/DDBJ whole genome shotgun (WGS) entry which is preliminary data.</text>
</comment>
<dbReference type="InterPro" id="IPR008271">
    <property type="entry name" value="Ser/Thr_kinase_AS"/>
</dbReference>
<dbReference type="GeneID" id="94827713"/>
<dbReference type="Gene3D" id="1.10.510.10">
    <property type="entry name" value="Transferase(Phosphotransferase) domain 1"/>
    <property type="match status" value="1"/>
</dbReference>
<evidence type="ECO:0000259" key="2">
    <source>
        <dbReference type="PROSITE" id="PS50011"/>
    </source>
</evidence>
<dbReference type="RefSeq" id="XP_068357551.1">
    <property type="nucleotide sequence ID" value="XM_068493009.1"/>
</dbReference>
<dbReference type="VEuPathDB" id="TrichDB:TRFO_06296"/>
<dbReference type="Pfam" id="PF00069">
    <property type="entry name" value="Pkinase"/>
    <property type="match status" value="1"/>
</dbReference>
<reference evidence="3" key="1">
    <citation type="submission" date="2016-10" db="EMBL/GenBank/DDBJ databases">
        <authorList>
            <person name="Benchimol M."/>
            <person name="Almeida L.G."/>
            <person name="Vasconcelos A.T."/>
            <person name="Perreira-Neves A."/>
            <person name="Rosa I.A."/>
            <person name="Tasca T."/>
            <person name="Bogo M.R."/>
            <person name="de Souza W."/>
        </authorList>
    </citation>
    <scope>NUCLEOTIDE SEQUENCE [LARGE SCALE GENOMIC DNA]</scope>
    <source>
        <strain evidence="3">K</strain>
    </source>
</reference>
<name>A0A1J4JZ14_9EUKA</name>
<dbReference type="GO" id="GO:0004674">
    <property type="term" value="F:protein serine/threonine kinase activity"/>
    <property type="evidence" value="ECO:0007669"/>
    <property type="project" value="UniProtKB-EC"/>
</dbReference>
<organism evidence="3 4">
    <name type="scientific">Tritrichomonas foetus</name>
    <dbReference type="NCBI Taxonomy" id="1144522"/>
    <lineage>
        <taxon>Eukaryota</taxon>
        <taxon>Metamonada</taxon>
        <taxon>Parabasalia</taxon>
        <taxon>Tritrichomonadida</taxon>
        <taxon>Tritrichomonadidae</taxon>
        <taxon>Tritrichomonas</taxon>
    </lineage>
</organism>
<feature type="domain" description="Protein kinase" evidence="2">
    <location>
        <begin position="24"/>
        <end position="285"/>
    </location>
</feature>
<accession>A0A1J4JZ14</accession>
<dbReference type="InterPro" id="IPR050235">
    <property type="entry name" value="CK1_Ser-Thr_kinase"/>
</dbReference>
<dbReference type="OrthoDB" id="5979581at2759"/>
<evidence type="ECO:0000313" key="3">
    <source>
        <dbReference type="EMBL" id="OHT04415.1"/>
    </source>
</evidence>
<dbReference type="InterPro" id="IPR011009">
    <property type="entry name" value="Kinase-like_dom_sf"/>
</dbReference>
<dbReference type="AlphaFoldDB" id="A0A1J4JZ14"/>
<dbReference type="PROSITE" id="PS50011">
    <property type="entry name" value="PROTEIN_KINASE_DOM"/>
    <property type="match status" value="1"/>
</dbReference>
<keyword evidence="3" id="KW-0808">Transferase</keyword>
<keyword evidence="4" id="KW-1185">Reference proteome</keyword>
<dbReference type="PROSITE" id="PS00108">
    <property type="entry name" value="PROTEIN_KINASE_ST"/>
    <property type="match status" value="1"/>
</dbReference>
<sequence length="353" mass="40366">MSSSSYSSTEEHPVIKSGTLIGEFEVFRIIGEGGYGQIYEVIQQRTNVHYGMKVEYLSSHNKGLRKEIEIMRDVQISCEFPEFITSGHTKTFRYLIMELLGPSLSQLCKILPTRTLSRYTLLHLGIHMIHCIQALHEMGYIHRDVKPGNFLIRPMRVHPICFIDFGLARKYVTDTGAHKPPRKHPGYTGTYRFASLNAHEETELSRRDDLFSWFYSMVELADGRLPWPPSDGKKITIQIKKEIAPEELSRMLTPEFVEIYKMINSLKYEDEPDYNGIVKLLQTAIKNQNFTQHKYDWELFNGSQLASITAIPLRMDEPAFSDDEARGKKATAVEGKAKKGKNGEENGGCCTTF</sequence>
<protein>
    <recommendedName>
        <fullName evidence="1">non-specific serine/threonine protein kinase</fullName>
        <ecNumber evidence="1">2.7.11.1</ecNumber>
    </recommendedName>
</protein>
<dbReference type="InterPro" id="IPR000719">
    <property type="entry name" value="Prot_kinase_dom"/>
</dbReference>
<dbReference type="Proteomes" id="UP000179807">
    <property type="component" value="Unassembled WGS sequence"/>
</dbReference>
<gene>
    <name evidence="3" type="ORF">TRFO_06296</name>
</gene>
<dbReference type="EMBL" id="MLAK01000793">
    <property type="protein sequence ID" value="OHT04415.1"/>
    <property type="molecule type" value="Genomic_DNA"/>
</dbReference>
<dbReference type="SUPFAM" id="SSF56112">
    <property type="entry name" value="Protein kinase-like (PK-like)"/>
    <property type="match status" value="1"/>
</dbReference>
<proteinExistence type="predicted"/>
<dbReference type="PANTHER" id="PTHR11909">
    <property type="entry name" value="CASEIN KINASE-RELATED"/>
    <property type="match status" value="1"/>
</dbReference>